<evidence type="ECO:0000259" key="1">
    <source>
        <dbReference type="PROSITE" id="PS50883"/>
    </source>
</evidence>
<dbReference type="Pfam" id="PF13021">
    <property type="entry name" value="DUF3885"/>
    <property type="match status" value="1"/>
</dbReference>
<reference evidence="2" key="1">
    <citation type="submission" date="2019-08" db="EMBL/GenBank/DDBJ databases">
        <authorList>
            <person name="Kucharzyk K."/>
            <person name="Murdoch R.W."/>
            <person name="Higgins S."/>
            <person name="Loffler F."/>
        </authorList>
    </citation>
    <scope>NUCLEOTIDE SEQUENCE</scope>
</reference>
<proteinExistence type="predicted"/>
<dbReference type="PROSITE" id="PS50883">
    <property type="entry name" value="EAL"/>
    <property type="match status" value="1"/>
</dbReference>
<dbReference type="InterPro" id="IPR024976">
    <property type="entry name" value="DUF3885"/>
</dbReference>
<accession>A0A645HJH5</accession>
<dbReference type="AlphaFoldDB" id="A0A645HJH5"/>
<feature type="domain" description="EAL" evidence="1">
    <location>
        <begin position="1"/>
        <end position="46"/>
    </location>
</feature>
<sequence length="46" mass="5589">MLHLYDDRGLDIVAYDKATLIPIYNKLNKWILEYDRKQIDKMFINS</sequence>
<organism evidence="2">
    <name type="scientific">bioreactor metagenome</name>
    <dbReference type="NCBI Taxonomy" id="1076179"/>
    <lineage>
        <taxon>unclassified sequences</taxon>
        <taxon>metagenomes</taxon>
        <taxon>ecological metagenomes</taxon>
    </lineage>
</organism>
<protein>
    <recommendedName>
        <fullName evidence="1">EAL domain-containing protein</fullName>
    </recommendedName>
</protein>
<evidence type="ECO:0000313" key="2">
    <source>
        <dbReference type="EMBL" id="MPN35793.1"/>
    </source>
</evidence>
<dbReference type="InterPro" id="IPR001633">
    <property type="entry name" value="EAL_dom"/>
</dbReference>
<name>A0A645HJH5_9ZZZZ</name>
<dbReference type="EMBL" id="VSSQ01089600">
    <property type="protein sequence ID" value="MPN35793.1"/>
    <property type="molecule type" value="Genomic_DNA"/>
</dbReference>
<gene>
    <name evidence="2" type="ORF">SDC9_183295</name>
</gene>
<comment type="caution">
    <text evidence="2">The sequence shown here is derived from an EMBL/GenBank/DDBJ whole genome shotgun (WGS) entry which is preliminary data.</text>
</comment>